<dbReference type="InterPro" id="IPR010281">
    <property type="entry name" value="DUF885"/>
</dbReference>
<name>A0A399RMR5_9PROT</name>
<dbReference type="PANTHER" id="PTHR33361">
    <property type="entry name" value="GLR0591 PROTEIN"/>
    <property type="match status" value="1"/>
</dbReference>
<accession>A0A399RMR5</accession>
<feature type="signal peptide" evidence="1">
    <location>
        <begin position="1"/>
        <end position="29"/>
    </location>
</feature>
<keyword evidence="3" id="KW-1185">Reference proteome</keyword>
<dbReference type="AlphaFoldDB" id="A0A399RMR5"/>
<dbReference type="EMBL" id="QWFX01000005">
    <property type="protein sequence ID" value="RIJ32966.1"/>
    <property type="molecule type" value="Genomic_DNA"/>
</dbReference>
<evidence type="ECO:0000256" key="1">
    <source>
        <dbReference type="SAM" id="SignalP"/>
    </source>
</evidence>
<protein>
    <submittedName>
        <fullName evidence="2">DUF885 domain-containing protein</fullName>
    </submittedName>
</protein>
<dbReference type="RefSeq" id="WP_119375046.1">
    <property type="nucleotide sequence ID" value="NZ_QWFX01000005.1"/>
</dbReference>
<feature type="chain" id="PRO_5017242059" evidence="1">
    <location>
        <begin position="30"/>
        <end position="623"/>
    </location>
</feature>
<keyword evidence="1" id="KW-0732">Signal</keyword>
<dbReference type="Pfam" id="PF05960">
    <property type="entry name" value="DUF885"/>
    <property type="match status" value="1"/>
</dbReference>
<dbReference type="PANTHER" id="PTHR33361:SF2">
    <property type="entry name" value="DUF885 DOMAIN-CONTAINING PROTEIN"/>
    <property type="match status" value="1"/>
</dbReference>
<dbReference type="OrthoDB" id="7937304at2"/>
<gene>
    <name evidence="2" type="ORF">D1223_03725</name>
</gene>
<reference evidence="2 3" key="1">
    <citation type="submission" date="2018-08" db="EMBL/GenBank/DDBJ databases">
        <title>Henriciella mobilis sp. nov., isolated from seawater.</title>
        <authorList>
            <person name="Cheng H."/>
            <person name="Wu Y.-H."/>
            <person name="Xu X.-W."/>
            <person name="Guo L.-L."/>
        </authorList>
    </citation>
    <scope>NUCLEOTIDE SEQUENCE [LARGE SCALE GENOMIC DNA]</scope>
    <source>
        <strain evidence="2 3">JN25</strain>
    </source>
</reference>
<proteinExistence type="predicted"/>
<dbReference type="Proteomes" id="UP000266385">
    <property type="component" value="Unassembled WGS sequence"/>
</dbReference>
<comment type="caution">
    <text evidence="2">The sequence shown here is derived from an EMBL/GenBank/DDBJ whole genome shotgun (WGS) entry which is preliminary data.</text>
</comment>
<evidence type="ECO:0000313" key="3">
    <source>
        <dbReference type="Proteomes" id="UP000266385"/>
    </source>
</evidence>
<organism evidence="2 3">
    <name type="scientific">Henriciella mobilis</name>
    <dbReference type="NCBI Taxonomy" id="2305467"/>
    <lineage>
        <taxon>Bacteria</taxon>
        <taxon>Pseudomonadati</taxon>
        <taxon>Pseudomonadota</taxon>
        <taxon>Alphaproteobacteria</taxon>
        <taxon>Hyphomonadales</taxon>
        <taxon>Hyphomonadaceae</taxon>
        <taxon>Henriciella</taxon>
    </lineage>
</organism>
<evidence type="ECO:0000313" key="2">
    <source>
        <dbReference type="EMBL" id="RIJ32966.1"/>
    </source>
</evidence>
<dbReference type="PROSITE" id="PS51257">
    <property type="entry name" value="PROKAR_LIPOPROTEIN"/>
    <property type="match status" value="1"/>
</dbReference>
<sequence length="623" mass="67913">MREFMKSIAQSLVTTGLFSLALLTACAPAVNEDGIARRTVQEINRAFRDTANTEFALSPETATRLGMEEARLGFSFQDRLDDRSQARFERTRLLRLELLSRLGTLPAIPGDSTLARHLEIVRDEYEELTALESYGYGRYEPGMARPYAVDQLTGAWVDVPDLLLSSQPLATHADAEAYLDRLAALPGALDDERRRLLSDAANGVVPPGFVLDLLESRLRQFASQPVDAHPLLQTFGNVVATLPPRDERSANDYRAAAARILIQDVIPAYEAFAGDVAALKAEASQSPGVWRLPGGEAYYRDVLAYYTEPDPDPDFLYREGLSAVEAVTAELDIALAAIGLEDGSVAERLQLLAASPGQVHPATPEGRAAVLARLEASLSDARVLLPDMVKLPPDAPLVITRMPAFREAAFSGASYVPATANGSSPGLVQVNLEDMDAWPDFSLPTLIVHEGVPGHHIESALVATAGRIPLLRQMIWDSAFGEGWAVYAEDLADTHGMYATDPLGRIGYLQSILFRAARLVVDTGIHSRKWSKDQAVDYLVSTTGLPRAAMEQEVARYAVWPGQAASYFYGRQRLLDMRERAEAVLGGRFDPAAFNAVVLDGGPRPLDMVEADVEAWYGGLLKR</sequence>